<name>S9SF98_MAGFU</name>
<dbReference type="PANTHER" id="PTHR36925">
    <property type="entry name" value="COBALT-PRECORRIN-6A REDUCTASE"/>
    <property type="match status" value="1"/>
</dbReference>
<dbReference type="STRING" id="1316936.K678_03971"/>
<protein>
    <submittedName>
        <fullName evidence="4">Precorrin-6x reductase</fullName>
    </submittedName>
</protein>
<dbReference type="RefSeq" id="WP_021131169.1">
    <property type="nucleotide sequence ID" value="NZ_AQPH01000009.1"/>
</dbReference>
<dbReference type="NCBIfam" id="NF005968">
    <property type="entry name" value="PRK08057.1-2"/>
    <property type="match status" value="1"/>
</dbReference>
<dbReference type="EMBL" id="AQPH01000009">
    <property type="protein sequence ID" value="EPY02733.1"/>
    <property type="molecule type" value="Genomic_DNA"/>
</dbReference>
<dbReference type="OrthoDB" id="5183775at2"/>
<dbReference type="InterPro" id="IPR003723">
    <property type="entry name" value="Precorrin-6x_reduct"/>
</dbReference>
<dbReference type="GO" id="GO:0016994">
    <property type="term" value="F:precorrin-6A reductase activity"/>
    <property type="evidence" value="ECO:0007669"/>
    <property type="project" value="InterPro"/>
</dbReference>
<dbReference type="PATRIC" id="fig|1316936.3.peg.796"/>
<keyword evidence="3" id="KW-0560">Oxidoreductase</keyword>
<dbReference type="GO" id="GO:0009236">
    <property type="term" value="P:cobalamin biosynthetic process"/>
    <property type="evidence" value="ECO:0007669"/>
    <property type="project" value="UniProtKB-UniPathway"/>
</dbReference>
<dbReference type="Pfam" id="PF02571">
    <property type="entry name" value="CbiJ"/>
    <property type="match status" value="1"/>
</dbReference>
<sequence>MSVEVLILGGTTEGYALATALADHPRFAPISSLAGRTASPRHPAGEVRIGGFGGPEGLEAWLCARPTVAAVIDATHPFASRMGWNAATACAARGLPLLRLERPAWQPEPGDLWDEVEDWEQAAALVAARSRRVLLALGRQELEPFAGLDDVWFLIRSVDRPDPMPPFAQAEIVLARGPFGLDDERTLLSSHRIDTIVCKNSGGTATESKLAAARDLGVRVVMRRRPRRPDCSNVATVAEAVAWLETISPPRA</sequence>
<comment type="pathway">
    <text evidence="1">Cofactor biosynthesis; adenosylcobalamin biosynthesis.</text>
</comment>
<dbReference type="UniPathway" id="UPA00148"/>
<accession>S9SF98</accession>
<keyword evidence="2" id="KW-0169">Cobalamin biosynthesis</keyword>
<dbReference type="NCBIfam" id="TIGR00715">
    <property type="entry name" value="precor6x_red"/>
    <property type="match status" value="1"/>
</dbReference>
<dbReference type="PANTHER" id="PTHR36925:SF1">
    <property type="entry name" value="COBALT-PRECORRIN-6A REDUCTASE"/>
    <property type="match status" value="1"/>
</dbReference>
<dbReference type="AlphaFoldDB" id="S9SF98"/>
<evidence type="ECO:0000313" key="5">
    <source>
        <dbReference type="Proteomes" id="UP000015350"/>
    </source>
</evidence>
<evidence type="ECO:0000313" key="4">
    <source>
        <dbReference type="EMBL" id="EPY02733.1"/>
    </source>
</evidence>
<evidence type="ECO:0000256" key="2">
    <source>
        <dbReference type="ARBA" id="ARBA00022573"/>
    </source>
</evidence>
<dbReference type="eggNOG" id="COG2099">
    <property type="taxonomic scope" value="Bacteria"/>
</dbReference>
<dbReference type="PROSITE" id="PS51014">
    <property type="entry name" value="COBK_CBIJ"/>
    <property type="match status" value="1"/>
</dbReference>
<comment type="caution">
    <text evidence="4">The sequence shown here is derived from an EMBL/GenBank/DDBJ whole genome shotgun (WGS) entry which is preliminary data.</text>
</comment>
<organism evidence="4 5">
    <name type="scientific">Magnetospirillum fulvum MGU-K5</name>
    <dbReference type="NCBI Taxonomy" id="1316936"/>
    <lineage>
        <taxon>Bacteria</taxon>
        <taxon>Pseudomonadati</taxon>
        <taxon>Pseudomonadota</taxon>
        <taxon>Alphaproteobacteria</taxon>
        <taxon>Rhodospirillales</taxon>
        <taxon>Rhodospirillaceae</taxon>
        <taxon>Magnetospirillum</taxon>
    </lineage>
</organism>
<reference evidence="4 5" key="1">
    <citation type="submission" date="2013-04" db="EMBL/GenBank/DDBJ databases">
        <authorList>
            <person name="Kuznetsov B."/>
            <person name="Ivanovsky R."/>
        </authorList>
    </citation>
    <scope>NUCLEOTIDE SEQUENCE [LARGE SCALE GENOMIC DNA]</scope>
    <source>
        <strain evidence="4 5">MGU-K5</strain>
    </source>
</reference>
<dbReference type="Proteomes" id="UP000015350">
    <property type="component" value="Unassembled WGS sequence"/>
</dbReference>
<gene>
    <name evidence="4" type="ORF">K678_03971</name>
</gene>
<proteinExistence type="predicted"/>
<evidence type="ECO:0000256" key="1">
    <source>
        <dbReference type="ARBA" id="ARBA00004953"/>
    </source>
</evidence>
<evidence type="ECO:0000256" key="3">
    <source>
        <dbReference type="ARBA" id="ARBA00023002"/>
    </source>
</evidence>